<feature type="domain" description="NADP-dependent oxidoreductase" evidence="2">
    <location>
        <begin position="21"/>
        <end position="318"/>
    </location>
</feature>
<dbReference type="RefSeq" id="WP_066484317.1">
    <property type="nucleotide sequence ID" value="NZ_JAIEOT010000009.1"/>
</dbReference>
<dbReference type="AlphaFoldDB" id="A0A2A4I237"/>
<dbReference type="PANTHER" id="PTHR43364:SF6">
    <property type="entry name" value="OXIDOREDUCTASE-RELATED"/>
    <property type="match status" value="1"/>
</dbReference>
<name>A0A2A4I237_9SPHN</name>
<sequence>MTDTAAIPHRRLGASDLRIAPLVLGGNVFGWTADRATSFAVLDAFVDGGGTMIDTADVYSAWVPGHSGGESETVIGEWLKAGGKRDKVLIATKVGMLPGDGGEKLAPARIVAACDASLRRLGTDRIDLYFAHQDDDAQPQDAVAEAFATLVAAGKVRVLGASNFHAARLKSAVETARAAGLPHYQVLQPEYNLVSRHKFEGELQDYCVVENIGVVPYYGLASGFLTGKYRSRDDLGKSVRGGRLADLLEGKGAAVLAAMDAVAQESGATLAQVALAWLTAQPGVTAPIASATSVAQLEELMGAMTLTLGDEQLARLTDAGV</sequence>
<evidence type="ECO:0000313" key="4">
    <source>
        <dbReference type="Proteomes" id="UP000218784"/>
    </source>
</evidence>
<dbReference type="EMBL" id="NWVD01000001">
    <property type="protein sequence ID" value="PCG10249.1"/>
    <property type="molecule type" value="Genomic_DNA"/>
</dbReference>
<reference evidence="3 4" key="1">
    <citation type="submission" date="2017-09" db="EMBL/GenBank/DDBJ databases">
        <title>Sphingomonas ginsenosidimutans KACC 14949, whole genome shotgun sequence.</title>
        <authorList>
            <person name="Feng G."/>
            <person name="Zhu H."/>
        </authorList>
    </citation>
    <scope>NUCLEOTIDE SEQUENCE [LARGE SCALE GENOMIC DNA]</scope>
    <source>
        <strain evidence="3 4">KACC 14949</strain>
    </source>
</reference>
<dbReference type="InterPro" id="IPR050523">
    <property type="entry name" value="AKR_Detox_Biosynth"/>
</dbReference>
<gene>
    <name evidence="3" type="ORF">COA17_02020</name>
</gene>
<dbReference type="PANTHER" id="PTHR43364">
    <property type="entry name" value="NADH-SPECIFIC METHYLGLYOXAL REDUCTASE-RELATED"/>
    <property type="match status" value="1"/>
</dbReference>
<keyword evidence="4" id="KW-1185">Reference proteome</keyword>
<proteinExistence type="predicted"/>
<dbReference type="Proteomes" id="UP000218784">
    <property type="component" value="Unassembled WGS sequence"/>
</dbReference>
<accession>A0A2A4I237</accession>
<dbReference type="GO" id="GO:0016491">
    <property type="term" value="F:oxidoreductase activity"/>
    <property type="evidence" value="ECO:0007669"/>
    <property type="project" value="UniProtKB-KW"/>
</dbReference>
<dbReference type="FunFam" id="3.20.20.100:FF:000004">
    <property type="entry name" value="Oxidoreductase, aldo/keto reductase"/>
    <property type="match status" value="1"/>
</dbReference>
<dbReference type="CDD" id="cd19081">
    <property type="entry name" value="AKR_AKR9C1"/>
    <property type="match status" value="1"/>
</dbReference>
<dbReference type="InterPro" id="IPR036812">
    <property type="entry name" value="NAD(P)_OxRdtase_dom_sf"/>
</dbReference>
<comment type="caution">
    <text evidence="3">The sequence shown here is derived from an EMBL/GenBank/DDBJ whole genome shotgun (WGS) entry which is preliminary data.</text>
</comment>
<dbReference type="Pfam" id="PF00248">
    <property type="entry name" value="Aldo_ket_red"/>
    <property type="match status" value="1"/>
</dbReference>
<evidence type="ECO:0000256" key="1">
    <source>
        <dbReference type="ARBA" id="ARBA00023002"/>
    </source>
</evidence>
<protein>
    <submittedName>
        <fullName evidence="3">Aldo/keto reductase</fullName>
    </submittedName>
</protein>
<evidence type="ECO:0000313" key="3">
    <source>
        <dbReference type="EMBL" id="PCG10249.1"/>
    </source>
</evidence>
<dbReference type="InterPro" id="IPR023210">
    <property type="entry name" value="NADP_OxRdtase_dom"/>
</dbReference>
<evidence type="ECO:0000259" key="2">
    <source>
        <dbReference type="Pfam" id="PF00248"/>
    </source>
</evidence>
<keyword evidence="1" id="KW-0560">Oxidoreductase</keyword>
<dbReference type="SUPFAM" id="SSF51430">
    <property type="entry name" value="NAD(P)-linked oxidoreductase"/>
    <property type="match status" value="1"/>
</dbReference>
<dbReference type="GO" id="GO:0005829">
    <property type="term" value="C:cytosol"/>
    <property type="evidence" value="ECO:0007669"/>
    <property type="project" value="UniProtKB-ARBA"/>
</dbReference>
<organism evidence="3 4">
    <name type="scientific">Sphingomonas ginsenosidimutans</name>
    <dbReference type="NCBI Taxonomy" id="862134"/>
    <lineage>
        <taxon>Bacteria</taxon>
        <taxon>Pseudomonadati</taxon>
        <taxon>Pseudomonadota</taxon>
        <taxon>Alphaproteobacteria</taxon>
        <taxon>Sphingomonadales</taxon>
        <taxon>Sphingomonadaceae</taxon>
        <taxon>Sphingomonas</taxon>
    </lineage>
</organism>
<dbReference type="Gene3D" id="3.20.20.100">
    <property type="entry name" value="NADP-dependent oxidoreductase domain"/>
    <property type="match status" value="1"/>
</dbReference>